<evidence type="ECO:0000256" key="10">
    <source>
        <dbReference type="SAM" id="MobiDB-lite"/>
    </source>
</evidence>
<dbReference type="Proteomes" id="UP000469724">
    <property type="component" value="Unassembled WGS sequence"/>
</dbReference>
<dbReference type="Pfam" id="PF17202">
    <property type="entry name" value="sCache_3_3"/>
    <property type="match status" value="1"/>
</dbReference>
<evidence type="ECO:0000259" key="12">
    <source>
        <dbReference type="PROSITE" id="PS50111"/>
    </source>
</evidence>
<evidence type="ECO:0000256" key="7">
    <source>
        <dbReference type="ARBA" id="ARBA00029447"/>
    </source>
</evidence>
<comment type="similarity">
    <text evidence="7">Belongs to the methyl-accepting chemotaxis (MCP) protein family.</text>
</comment>
<dbReference type="GO" id="GO:0007165">
    <property type="term" value="P:signal transduction"/>
    <property type="evidence" value="ECO:0007669"/>
    <property type="project" value="UniProtKB-KW"/>
</dbReference>
<dbReference type="InterPro" id="IPR003660">
    <property type="entry name" value="HAMP_dom"/>
</dbReference>
<dbReference type="PANTHER" id="PTHR32089">
    <property type="entry name" value="METHYL-ACCEPTING CHEMOTAXIS PROTEIN MCPB"/>
    <property type="match status" value="1"/>
</dbReference>
<evidence type="ECO:0000256" key="3">
    <source>
        <dbReference type="ARBA" id="ARBA00022692"/>
    </source>
</evidence>
<dbReference type="SMART" id="SM00304">
    <property type="entry name" value="HAMP"/>
    <property type="match status" value="2"/>
</dbReference>
<keyword evidence="5 11" id="KW-0472">Membrane</keyword>
<feature type="coiled-coil region" evidence="9">
    <location>
        <begin position="347"/>
        <end position="391"/>
    </location>
</feature>
<evidence type="ECO:0000256" key="1">
    <source>
        <dbReference type="ARBA" id="ARBA00004651"/>
    </source>
</evidence>
<dbReference type="Pfam" id="PF00015">
    <property type="entry name" value="MCPsignal"/>
    <property type="match status" value="1"/>
</dbReference>
<dbReference type="EMBL" id="JAAGRQ010000025">
    <property type="protein sequence ID" value="NDY56695.1"/>
    <property type="molecule type" value="Genomic_DNA"/>
</dbReference>
<dbReference type="Gene3D" id="3.30.450.20">
    <property type="entry name" value="PAS domain"/>
    <property type="match status" value="1"/>
</dbReference>
<dbReference type="PANTHER" id="PTHR32089:SF112">
    <property type="entry name" value="LYSOZYME-LIKE PROTEIN-RELATED"/>
    <property type="match status" value="1"/>
</dbReference>
<accession>A0A7K3NLP0</accession>
<dbReference type="Pfam" id="PF00672">
    <property type="entry name" value="HAMP"/>
    <property type="match status" value="1"/>
</dbReference>
<dbReference type="SMART" id="SM00283">
    <property type="entry name" value="MA"/>
    <property type="match status" value="1"/>
</dbReference>
<dbReference type="Gene3D" id="1.10.287.950">
    <property type="entry name" value="Methyl-accepting chemotaxis protein"/>
    <property type="match status" value="1"/>
</dbReference>
<evidence type="ECO:0000256" key="5">
    <source>
        <dbReference type="ARBA" id="ARBA00023136"/>
    </source>
</evidence>
<reference evidence="14 15" key="1">
    <citation type="submission" date="2020-02" db="EMBL/GenBank/DDBJ databases">
        <title>Comparative genomics of sulfur disproportionating microorganisms.</title>
        <authorList>
            <person name="Ward L.M."/>
            <person name="Bertran E."/>
            <person name="Johnston D.T."/>
        </authorList>
    </citation>
    <scope>NUCLEOTIDE SEQUENCE [LARGE SCALE GENOMIC DNA]</scope>
    <source>
        <strain evidence="14 15">DSM 3696</strain>
    </source>
</reference>
<dbReference type="GO" id="GO:0005886">
    <property type="term" value="C:plasma membrane"/>
    <property type="evidence" value="ECO:0007669"/>
    <property type="project" value="UniProtKB-SubCell"/>
</dbReference>
<dbReference type="PRINTS" id="PR00260">
    <property type="entry name" value="CHEMTRNSDUCR"/>
</dbReference>
<keyword evidence="3 11" id="KW-0812">Transmembrane</keyword>
<comment type="caution">
    <text evidence="14">The sequence shown here is derived from an EMBL/GenBank/DDBJ whole genome shotgun (WGS) entry which is preliminary data.</text>
</comment>
<dbReference type="GO" id="GO:0004888">
    <property type="term" value="F:transmembrane signaling receptor activity"/>
    <property type="evidence" value="ECO:0007669"/>
    <property type="project" value="InterPro"/>
</dbReference>
<keyword evidence="9" id="KW-0175">Coiled coil</keyword>
<organism evidence="14 15">
    <name type="scientific">Desulfolutivibrio sulfodismutans</name>
    <dbReference type="NCBI Taxonomy" id="63561"/>
    <lineage>
        <taxon>Bacteria</taxon>
        <taxon>Pseudomonadati</taxon>
        <taxon>Thermodesulfobacteriota</taxon>
        <taxon>Desulfovibrionia</taxon>
        <taxon>Desulfovibrionales</taxon>
        <taxon>Desulfovibrionaceae</taxon>
        <taxon>Desulfolutivibrio</taxon>
    </lineage>
</organism>
<comment type="subcellular location">
    <subcellularLocation>
        <location evidence="1">Cell membrane</location>
        <topology evidence="1">Multi-pass membrane protein</topology>
    </subcellularLocation>
</comment>
<evidence type="ECO:0000256" key="2">
    <source>
        <dbReference type="ARBA" id="ARBA00022475"/>
    </source>
</evidence>
<name>A0A7K3NLP0_9BACT</name>
<dbReference type="SUPFAM" id="SSF103190">
    <property type="entry name" value="Sensory domain-like"/>
    <property type="match status" value="2"/>
</dbReference>
<evidence type="ECO:0000256" key="4">
    <source>
        <dbReference type="ARBA" id="ARBA00022989"/>
    </source>
</evidence>
<evidence type="ECO:0000256" key="11">
    <source>
        <dbReference type="SAM" id="Phobius"/>
    </source>
</evidence>
<feature type="region of interest" description="Disordered" evidence="10">
    <location>
        <begin position="642"/>
        <end position="696"/>
    </location>
</feature>
<dbReference type="InterPro" id="IPR004089">
    <property type="entry name" value="MCPsignal_dom"/>
</dbReference>
<keyword evidence="2" id="KW-1003">Cell membrane</keyword>
<dbReference type="PROSITE" id="PS50111">
    <property type="entry name" value="CHEMOTAXIS_TRANSDUC_2"/>
    <property type="match status" value="1"/>
</dbReference>
<proteinExistence type="inferred from homology"/>
<dbReference type="InterPro" id="IPR004090">
    <property type="entry name" value="Chemotax_Me-accpt_rcpt"/>
</dbReference>
<evidence type="ECO:0000313" key="15">
    <source>
        <dbReference type="Proteomes" id="UP000469724"/>
    </source>
</evidence>
<gene>
    <name evidence="14" type="ORF">G3N56_08055</name>
</gene>
<dbReference type="SUPFAM" id="SSF58104">
    <property type="entry name" value="Methyl-accepting chemotaxis protein (MCP) signaling domain"/>
    <property type="match status" value="1"/>
</dbReference>
<sequence>MRINISFKLVFLVVASVLVSGASALVASYYSVGEGFEKSFIEAIGSDQKVVQDRVDRMLADYAGLAQSQAVRPNVINGVATADAALLKKLGQDLMQTGQTDFIVFVDDKGTVLSRGHDDAAGDSIANQQCVQKALAGSTCSTFEPGKVVKISLRATAPVKKDGKTIGAVVVGMNVSKDDAFVDSVKKILDVETTIFYGNVRESTTIMADGKRVVGTTMDNKAVTDAVLGRKEIHVLSLSLFKKPYMAVYWPFFDADGKAVGMFFLGKDMSVITAAQQNVFLHILYVCLAAMALLAGVGLFASKKFTKPVLRLAAFARKVEAGDYSSTLDVKVDDEIGDLAISMGNMVAALKDKIGEVEKALQKAAQETEKAQRAMDEAQAAKEAAERAKAEGMLHAAGKLEGVVRVVNAASEELTARIDQSSRGAENQAQRVGETATAMEEMNATVLEVAKNASQAAETSDAAKKKAEEGAVVVDRVVSGVGMVRTQAFGLKQDMDTLGKQAEGIGRIMNVISDIADQTNLLALNAAIEAARAGDAGRGFAVVADEVRKLAEKTMTATKEVGEAIQGIQTGTTTNVKNVEQAVRTIEEATELATRAGESLKEIVHLVDLAADQVRSIATASEQQSSASEEINRSIEEINAISTDTSQAMREASGAVTDMAGQARELTQLIEEMQAESGEAGTARPLPGGRRPKALR</sequence>
<dbReference type="CDD" id="cd06225">
    <property type="entry name" value="HAMP"/>
    <property type="match status" value="1"/>
</dbReference>
<dbReference type="CDD" id="cd11386">
    <property type="entry name" value="MCP_signal"/>
    <property type="match status" value="1"/>
</dbReference>
<evidence type="ECO:0000256" key="6">
    <source>
        <dbReference type="ARBA" id="ARBA00023224"/>
    </source>
</evidence>
<dbReference type="FunFam" id="1.10.287.950:FF:000001">
    <property type="entry name" value="Methyl-accepting chemotaxis sensory transducer"/>
    <property type="match status" value="1"/>
</dbReference>
<dbReference type="InterPro" id="IPR033463">
    <property type="entry name" value="sCache_3"/>
</dbReference>
<dbReference type="PROSITE" id="PS50885">
    <property type="entry name" value="HAMP"/>
    <property type="match status" value="1"/>
</dbReference>
<keyword evidence="6 8" id="KW-0807">Transducer</keyword>
<keyword evidence="15" id="KW-1185">Reference proteome</keyword>
<protein>
    <submittedName>
        <fullName evidence="14">HAMP domain-containing protein</fullName>
    </submittedName>
</protein>
<evidence type="ECO:0000313" key="14">
    <source>
        <dbReference type="EMBL" id="NDY56695.1"/>
    </source>
</evidence>
<feature type="domain" description="HAMP" evidence="13">
    <location>
        <begin position="303"/>
        <end position="355"/>
    </location>
</feature>
<feature type="transmembrane region" description="Helical" evidence="11">
    <location>
        <begin position="279"/>
        <end position="301"/>
    </location>
</feature>
<evidence type="ECO:0000259" key="13">
    <source>
        <dbReference type="PROSITE" id="PS50885"/>
    </source>
</evidence>
<feature type="domain" description="Methyl-accepting transducer" evidence="12">
    <location>
        <begin position="403"/>
        <end position="639"/>
    </location>
</feature>
<evidence type="ECO:0000256" key="9">
    <source>
        <dbReference type="SAM" id="Coils"/>
    </source>
</evidence>
<dbReference type="RefSeq" id="WP_163301746.1">
    <property type="nucleotide sequence ID" value="NZ_JAAGRQ010000025.1"/>
</dbReference>
<dbReference type="Gene3D" id="6.10.340.10">
    <property type="match status" value="1"/>
</dbReference>
<dbReference type="GO" id="GO:0006935">
    <property type="term" value="P:chemotaxis"/>
    <property type="evidence" value="ECO:0007669"/>
    <property type="project" value="InterPro"/>
</dbReference>
<keyword evidence="4 11" id="KW-1133">Transmembrane helix</keyword>
<dbReference type="AlphaFoldDB" id="A0A7K3NLP0"/>
<evidence type="ECO:0000256" key="8">
    <source>
        <dbReference type="PROSITE-ProRule" id="PRU00284"/>
    </source>
</evidence>
<dbReference type="InterPro" id="IPR029151">
    <property type="entry name" value="Sensor-like_sf"/>
</dbReference>